<keyword evidence="5" id="KW-0547">Nucleotide-binding</keyword>
<keyword evidence="6 12" id="KW-0067">ATP-binding</keyword>
<dbReference type="PROSITE" id="PS50893">
    <property type="entry name" value="ABC_TRANSPORTER_2"/>
    <property type="match status" value="1"/>
</dbReference>
<feature type="domain" description="ABC transmembrane type-1" evidence="11">
    <location>
        <begin position="19"/>
        <end position="310"/>
    </location>
</feature>
<evidence type="ECO:0000259" key="11">
    <source>
        <dbReference type="PROSITE" id="PS50929"/>
    </source>
</evidence>
<dbReference type="PROSITE" id="PS00211">
    <property type="entry name" value="ABC_TRANSPORTER_1"/>
    <property type="match status" value="1"/>
</dbReference>
<dbReference type="InterPro" id="IPR003593">
    <property type="entry name" value="AAA+_ATPase"/>
</dbReference>
<dbReference type="InterPro" id="IPR036640">
    <property type="entry name" value="ABC1_TM_sf"/>
</dbReference>
<evidence type="ECO:0000256" key="4">
    <source>
        <dbReference type="ARBA" id="ARBA00022692"/>
    </source>
</evidence>
<dbReference type="SMART" id="SM00382">
    <property type="entry name" value="AAA"/>
    <property type="match status" value="1"/>
</dbReference>
<feature type="transmembrane region" description="Helical" evidence="9">
    <location>
        <begin position="18"/>
        <end position="39"/>
    </location>
</feature>
<organism evidence="12 13">
    <name type="scientific">Aureibaculum algae</name>
    <dbReference type="NCBI Taxonomy" id="2584122"/>
    <lineage>
        <taxon>Bacteria</taxon>
        <taxon>Pseudomonadati</taxon>
        <taxon>Bacteroidota</taxon>
        <taxon>Flavobacteriia</taxon>
        <taxon>Flavobacteriales</taxon>
        <taxon>Flavobacteriaceae</taxon>
        <taxon>Aureibaculum</taxon>
    </lineage>
</organism>
<protein>
    <submittedName>
        <fullName evidence="12">ABC transporter ATP-binding protein</fullName>
    </submittedName>
</protein>
<evidence type="ECO:0000256" key="9">
    <source>
        <dbReference type="SAM" id="Phobius"/>
    </source>
</evidence>
<dbReference type="PROSITE" id="PS50929">
    <property type="entry name" value="ABC_TM1F"/>
    <property type="match status" value="1"/>
</dbReference>
<keyword evidence="7 9" id="KW-1133">Transmembrane helix</keyword>
<dbReference type="FunFam" id="3.40.50.300:FF:000221">
    <property type="entry name" value="Multidrug ABC transporter ATP-binding protein"/>
    <property type="match status" value="1"/>
</dbReference>
<reference evidence="12 13" key="1">
    <citation type="submission" date="2019-05" db="EMBL/GenBank/DDBJ databases">
        <title>Algicella ahnfeltiae gen. nov., sp. nov., a novel marine bacterium of the family Flavobacteriaceae isolated from a red alga.</title>
        <authorList>
            <person name="Nedashkovskaya O.I."/>
            <person name="Kukhlevskiy A.D."/>
            <person name="Kim S.-G."/>
            <person name="Zhukova N.V."/>
            <person name="Mikhailov V.V."/>
        </authorList>
    </citation>
    <scope>NUCLEOTIDE SEQUENCE [LARGE SCALE GENOMIC DNA]</scope>
    <source>
        <strain evidence="12 13">10Alg115</strain>
    </source>
</reference>
<dbReference type="PANTHER" id="PTHR43394">
    <property type="entry name" value="ATP-DEPENDENT PERMEASE MDL1, MITOCHONDRIAL"/>
    <property type="match status" value="1"/>
</dbReference>
<sequence>MKALRYLNKFFVKYKKRLIIGTICTIIARILSLIVPILIGDSLDGVEKYINGETTDLQAVKDLLSKNILLMLGAVLLAAIFTFIMRQAIINMSRYIEFDLKNEIYEHYQKLSLNFYKKNRTGDLMNRISEDVSKVRMYFGPAIMYTINMITLFVIVISYMLKKDVTLTLYTLVPLPILSISIYFLSREINKRSRIKQETLSKLTSITQEFFSGMNVIKAYGIEKPTFKDFNEVADESKEKNIALYKLQALFFPLMILLIGISNIMVVYIGGIRYLNGLISFGLIAEFIIYVNMLTWPVAVVGWVTSIVQEAEASQKRINEFLNVEPEIQNTIEAPTKIEGKIEFKNVTFTYDDTNTTALRDVSFTLEKGKMLAILGKTGSGKSTIAELIARLYDVDKGEILIDDKPIEQINLTSLRKSIGFVPQEAFLFSDTIANNIKFGNEDAAKEVIENAAKNAHIHDNIEDFSKSYDTYVGERGVTLSGGQKQRISIARAIIKEPEILILDDCLSAVDTETEEIILNNLKTISKDKTSIIIGHRVSSAKNADLIIVLDKGKIVQKGTHDELFNQKGFYQDIYNQQLMEQSAH</sequence>
<dbReference type="RefSeq" id="WP_138950123.1">
    <property type="nucleotide sequence ID" value="NZ_CP040749.1"/>
</dbReference>
<dbReference type="GO" id="GO:0005886">
    <property type="term" value="C:plasma membrane"/>
    <property type="evidence" value="ECO:0007669"/>
    <property type="project" value="UniProtKB-SubCell"/>
</dbReference>
<keyword evidence="13" id="KW-1185">Reference proteome</keyword>
<dbReference type="EMBL" id="CP040749">
    <property type="protein sequence ID" value="QCX39262.1"/>
    <property type="molecule type" value="Genomic_DNA"/>
</dbReference>
<accession>A0A5B7TX38</accession>
<dbReference type="SUPFAM" id="SSF90123">
    <property type="entry name" value="ABC transporter transmembrane region"/>
    <property type="match status" value="1"/>
</dbReference>
<keyword evidence="3" id="KW-1003">Cell membrane</keyword>
<dbReference type="CDD" id="cd18541">
    <property type="entry name" value="ABC_6TM_TmrB_like"/>
    <property type="match status" value="1"/>
</dbReference>
<dbReference type="Pfam" id="PF00005">
    <property type="entry name" value="ABC_tran"/>
    <property type="match status" value="1"/>
</dbReference>
<dbReference type="KEGG" id="fbe:FF125_12750"/>
<feature type="domain" description="ABC transporter" evidence="10">
    <location>
        <begin position="342"/>
        <end position="577"/>
    </location>
</feature>
<dbReference type="InterPro" id="IPR027417">
    <property type="entry name" value="P-loop_NTPase"/>
</dbReference>
<feature type="transmembrane region" description="Helical" evidence="9">
    <location>
        <begin position="68"/>
        <end position="85"/>
    </location>
</feature>
<dbReference type="Proteomes" id="UP000306229">
    <property type="component" value="Chromosome"/>
</dbReference>
<feature type="transmembrane region" description="Helical" evidence="9">
    <location>
        <begin position="142"/>
        <end position="161"/>
    </location>
</feature>
<evidence type="ECO:0000259" key="10">
    <source>
        <dbReference type="PROSITE" id="PS50893"/>
    </source>
</evidence>
<evidence type="ECO:0000256" key="7">
    <source>
        <dbReference type="ARBA" id="ARBA00022989"/>
    </source>
</evidence>
<evidence type="ECO:0000256" key="6">
    <source>
        <dbReference type="ARBA" id="ARBA00022840"/>
    </source>
</evidence>
<dbReference type="PANTHER" id="PTHR43394:SF1">
    <property type="entry name" value="ATP-BINDING CASSETTE SUB-FAMILY B MEMBER 10, MITOCHONDRIAL"/>
    <property type="match status" value="1"/>
</dbReference>
<dbReference type="GO" id="GO:0016887">
    <property type="term" value="F:ATP hydrolysis activity"/>
    <property type="evidence" value="ECO:0007669"/>
    <property type="project" value="InterPro"/>
</dbReference>
<dbReference type="InterPro" id="IPR003439">
    <property type="entry name" value="ABC_transporter-like_ATP-bd"/>
</dbReference>
<dbReference type="AlphaFoldDB" id="A0A5B7TX38"/>
<name>A0A5B7TX38_9FLAO</name>
<evidence type="ECO:0000256" key="2">
    <source>
        <dbReference type="ARBA" id="ARBA00022448"/>
    </source>
</evidence>
<evidence type="ECO:0000313" key="13">
    <source>
        <dbReference type="Proteomes" id="UP000306229"/>
    </source>
</evidence>
<keyword evidence="2" id="KW-0813">Transport</keyword>
<gene>
    <name evidence="12" type="ORF">FF125_12750</name>
</gene>
<dbReference type="InterPro" id="IPR039421">
    <property type="entry name" value="Type_1_exporter"/>
</dbReference>
<dbReference type="OrthoDB" id="9780296at2"/>
<evidence type="ECO:0000256" key="1">
    <source>
        <dbReference type="ARBA" id="ARBA00004651"/>
    </source>
</evidence>
<evidence type="ECO:0000313" key="12">
    <source>
        <dbReference type="EMBL" id="QCX39262.1"/>
    </source>
</evidence>
<feature type="transmembrane region" description="Helical" evidence="9">
    <location>
        <begin position="250"/>
        <end position="275"/>
    </location>
</feature>
<dbReference type="InterPro" id="IPR011527">
    <property type="entry name" value="ABC1_TM_dom"/>
</dbReference>
<evidence type="ECO:0000256" key="8">
    <source>
        <dbReference type="ARBA" id="ARBA00023136"/>
    </source>
</evidence>
<evidence type="ECO:0000256" key="5">
    <source>
        <dbReference type="ARBA" id="ARBA00022741"/>
    </source>
</evidence>
<proteinExistence type="predicted"/>
<dbReference type="Gene3D" id="3.40.50.300">
    <property type="entry name" value="P-loop containing nucleotide triphosphate hydrolases"/>
    <property type="match status" value="1"/>
</dbReference>
<feature type="transmembrane region" description="Helical" evidence="9">
    <location>
        <begin position="287"/>
        <end position="308"/>
    </location>
</feature>
<evidence type="ECO:0000256" key="3">
    <source>
        <dbReference type="ARBA" id="ARBA00022475"/>
    </source>
</evidence>
<dbReference type="GO" id="GO:0005524">
    <property type="term" value="F:ATP binding"/>
    <property type="evidence" value="ECO:0007669"/>
    <property type="project" value="UniProtKB-KW"/>
</dbReference>
<dbReference type="SUPFAM" id="SSF52540">
    <property type="entry name" value="P-loop containing nucleoside triphosphate hydrolases"/>
    <property type="match status" value="1"/>
</dbReference>
<dbReference type="InterPro" id="IPR017871">
    <property type="entry name" value="ABC_transporter-like_CS"/>
</dbReference>
<keyword evidence="4 9" id="KW-0812">Transmembrane</keyword>
<keyword evidence="8 9" id="KW-0472">Membrane</keyword>
<feature type="transmembrane region" description="Helical" evidence="9">
    <location>
        <begin position="167"/>
        <end position="186"/>
    </location>
</feature>
<dbReference type="Gene3D" id="1.20.1560.10">
    <property type="entry name" value="ABC transporter type 1, transmembrane domain"/>
    <property type="match status" value="1"/>
</dbReference>
<dbReference type="Pfam" id="PF00664">
    <property type="entry name" value="ABC_membrane"/>
    <property type="match status" value="1"/>
</dbReference>
<comment type="subcellular location">
    <subcellularLocation>
        <location evidence="1">Cell membrane</location>
        <topology evidence="1">Multi-pass membrane protein</topology>
    </subcellularLocation>
</comment>
<dbReference type="GO" id="GO:0015421">
    <property type="term" value="F:ABC-type oligopeptide transporter activity"/>
    <property type="evidence" value="ECO:0007669"/>
    <property type="project" value="TreeGrafter"/>
</dbReference>